<reference evidence="8" key="1">
    <citation type="journal article" date="2009" name="Appl. Environ. Microbiol.">
        <title>Complete genome sequence of the chemolithoautotrophic marine magnetotactic coccus strain MC-1.</title>
        <authorList>
            <person name="Schubbe S."/>
            <person name="Williams T.J."/>
            <person name="Xie G."/>
            <person name="Kiss H.E."/>
            <person name="Brettin T.S."/>
            <person name="Martinez D."/>
            <person name="Ross C.A."/>
            <person name="Schuler D."/>
            <person name="Cox B.L."/>
            <person name="Nealson K.H."/>
            <person name="Bazylinski D.A."/>
        </authorList>
    </citation>
    <scope>NUCLEOTIDE SEQUENCE [LARGE SCALE GENOMIC DNA]</scope>
    <source>
        <strain evidence="8">ATCC BAA-1437 / JCM 17883 / MC-1</strain>
    </source>
</reference>
<dbReference type="STRING" id="156889.Mmc1_1417"/>
<dbReference type="HOGENOM" id="CLU_049865_0_0_5"/>
<gene>
    <name evidence="7" type="ordered locus">Mmc1_1417</name>
</gene>
<dbReference type="Pfam" id="PF00132">
    <property type="entry name" value="Hexapep"/>
    <property type="match status" value="2"/>
</dbReference>
<dbReference type="NCBIfam" id="NF002060">
    <property type="entry name" value="PRK00892.1"/>
    <property type="match status" value="1"/>
</dbReference>
<keyword evidence="8" id="KW-1185">Reference proteome</keyword>
<keyword evidence="4" id="KW-0677">Repeat</keyword>
<dbReference type="PROSITE" id="PS00101">
    <property type="entry name" value="HEXAPEP_TRANSFERASES"/>
    <property type="match status" value="2"/>
</dbReference>
<dbReference type="AlphaFoldDB" id="A0L7I5"/>
<dbReference type="NCBIfam" id="TIGR01853">
    <property type="entry name" value="lipid_A_lpxD"/>
    <property type="match status" value="1"/>
</dbReference>
<dbReference type="GO" id="GO:0009245">
    <property type="term" value="P:lipid A biosynthetic process"/>
    <property type="evidence" value="ECO:0007669"/>
    <property type="project" value="UniProtKB-KW"/>
</dbReference>
<dbReference type="GO" id="GO:0016020">
    <property type="term" value="C:membrane"/>
    <property type="evidence" value="ECO:0007669"/>
    <property type="project" value="GOC"/>
</dbReference>
<proteinExistence type="predicted"/>
<dbReference type="Gene3D" id="2.160.10.10">
    <property type="entry name" value="Hexapeptide repeat proteins"/>
    <property type="match status" value="1"/>
</dbReference>
<dbReference type="PANTHER" id="PTHR43378:SF2">
    <property type="entry name" value="UDP-3-O-ACYLGLUCOSAMINE N-ACYLTRANSFERASE 1, MITOCHONDRIAL-RELATED"/>
    <property type="match status" value="1"/>
</dbReference>
<dbReference type="Proteomes" id="UP000002586">
    <property type="component" value="Chromosome"/>
</dbReference>
<reference evidence="7 8" key="2">
    <citation type="journal article" date="2012" name="Int. J. Syst. Evol. Microbiol.">
        <title>Magnetococcus marinus gen. nov., sp. nov., a marine, magnetotactic bacterium that represents a novel lineage (Magnetococcaceae fam. nov.; Magnetococcales ord. nov.) at the base of the Alphaproteobacteria.</title>
        <authorList>
            <person name="Bazylinski D.A."/>
            <person name="Williams T.J."/>
            <person name="Lefevre C.T."/>
            <person name="Berg R.J."/>
            <person name="Zhang C.L."/>
            <person name="Bowser S.S."/>
            <person name="Dean A.J."/>
            <person name="Beveridge T.J."/>
        </authorList>
    </citation>
    <scope>NUCLEOTIDE SEQUENCE [LARGE SCALE GENOMIC DNA]</scope>
    <source>
        <strain evidence="8">ATCC BAA-1437 / JCM 17883 / MC-1</strain>
    </source>
</reference>
<keyword evidence="6 7" id="KW-0012">Acyltransferase</keyword>
<dbReference type="EMBL" id="CP000471">
    <property type="protein sequence ID" value="ABK43928.1"/>
    <property type="molecule type" value="Genomic_DNA"/>
</dbReference>
<evidence type="ECO:0000256" key="3">
    <source>
        <dbReference type="ARBA" id="ARBA00022679"/>
    </source>
</evidence>
<evidence type="ECO:0000256" key="4">
    <source>
        <dbReference type="ARBA" id="ARBA00022737"/>
    </source>
</evidence>
<keyword evidence="2" id="KW-0441">Lipid A biosynthesis</keyword>
<evidence type="ECO:0000256" key="1">
    <source>
        <dbReference type="ARBA" id="ARBA00022516"/>
    </source>
</evidence>
<evidence type="ECO:0000313" key="8">
    <source>
        <dbReference type="Proteomes" id="UP000002586"/>
    </source>
</evidence>
<accession>A0L7I5</accession>
<dbReference type="InterPro" id="IPR001451">
    <property type="entry name" value="Hexapep"/>
</dbReference>
<dbReference type="SUPFAM" id="SSF51161">
    <property type="entry name" value="Trimeric LpxA-like enzymes"/>
    <property type="match status" value="1"/>
</dbReference>
<dbReference type="CDD" id="cd03352">
    <property type="entry name" value="LbH_LpxD"/>
    <property type="match status" value="1"/>
</dbReference>
<evidence type="ECO:0000256" key="5">
    <source>
        <dbReference type="ARBA" id="ARBA00023098"/>
    </source>
</evidence>
<dbReference type="OrthoDB" id="9784739at2"/>
<dbReference type="KEGG" id="mgm:Mmc1_1417"/>
<sequence length="321" mass="33251">MKLSDLASQLQLPMYGEDVPIKAVAPVEWAAQGDLSFVGERSFLEKGRAAAALLVTAEVAEAGVEGQPYLISPAPALDAGRAGVLLGMQPFSSAVTGVHPTAVVDPSARIGAGVSLGPYVVVEAEAILGDGVVLHPGVVVHQRCQVGAGSIIHSGAVIGADGFGYQFVEGSHQRIPHFGCVVIEEGVEIGANTTIDRARFGETRIGAGTRIDNQVQIGHNVQVGKHCVIVSQVGIAGSCVIGDYVVIAGQAGLAPHVEVGRGARIAASTGLAGGRVPAGETWSGWWGQPHRDSMLQLSAMRKLPAFMKQVKAFMKKMESDA</sequence>
<keyword evidence="1" id="KW-0444">Lipid biosynthesis</keyword>
<organism evidence="7 8">
    <name type="scientific">Magnetococcus marinus (strain ATCC BAA-1437 / JCM 17883 / MC-1)</name>
    <dbReference type="NCBI Taxonomy" id="156889"/>
    <lineage>
        <taxon>Bacteria</taxon>
        <taxon>Pseudomonadati</taxon>
        <taxon>Pseudomonadota</taxon>
        <taxon>Magnetococcia</taxon>
        <taxon>Magnetococcales</taxon>
        <taxon>Magnetococcaceae</taxon>
        <taxon>Magnetococcus</taxon>
    </lineage>
</organism>
<dbReference type="Gene3D" id="3.40.1390.10">
    <property type="entry name" value="MurE/MurF, N-terminal domain"/>
    <property type="match status" value="1"/>
</dbReference>
<dbReference type="eggNOG" id="COG1044">
    <property type="taxonomic scope" value="Bacteria"/>
</dbReference>
<dbReference type="EC" id="2.3.1.-" evidence="7"/>
<keyword evidence="3 7" id="KW-0808">Transferase</keyword>
<dbReference type="InterPro" id="IPR007691">
    <property type="entry name" value="LpxD"/>
</dbReference>
<protein>
    <submittedName>
        <fullName evidence="7">UDP-3-O-[3-hydroxymyristoyl] glucosamine N-acyltransferase</fullName>
        <ecNumber evidence="7">2.3.1.-</ecNumber>
    </submittedName>
</protein>
<dbReference type="PANTHER" id="PTHR43378">
    <property type="entry name" value="UDP-3-O-ACYLGLUCOSAMINE N-ACYLTRANSFERASE"/>
    <property type="match status" value="1"/>
</dbReference>
<evidence type="ECO:0000256" key="2">
    <source>
        <dbReference type="ARBA" id="ARBA00022556"/>
    </source>
</evidence>
<name>A0L7I5_MAGMM</name>
<dbReference type="InterPro" id="IPR018357">
    <property type="entry name" value="Hexapep_transf_CS"/>
</dbReference>
<keyword evidence="5" id="KW-0443">Lipid metabolism</keyword>
<dbReference type="RefSeq" id="WP_011713081.1">
    <property type="nucleotide sequence ID" value="NC_008576.1"/>
</dbReference>
<dbReference type="GO" id="GO:0016410">
    <property type="term" value="F:N-acyltransferase activity"/>
    <property type="evidence" value="ECO:0007669"/>
    <property type="project" value="InterPro"/>
</dbReference>
<dbReference type="InterPro" id="IPR011004">
    <property type="entry name" value="Trimer_LpxA-like_sf"/>
</dbReference>
<evidence type="ECO:0000256" key="6">
    <source>
        <dbReference type="ARBA" id="ARBA00023315"/>
    </source>
</evidence>
<evidence type="ECO:0000313" key="7">
    <source>
        <dbReference type="EMBL" id="ABK43928.1"/>
    </source>
</evidence>